<dbReference type="EMBL" id="CP009920">
    <property type="protein sequence ID" value="AJI20962.1"/>
    <property type="molecule type" value="Genomic_DNA"/>
</dbReference>
<dbReference type="REBASE" id="98243">
    <property type="entry name" value="Bme14581McrBP"/>
</dbReference>
<organism evidence="3 4">
    <name type="scientific">Priestia megaterium (strain ATCC 14581 / DSM 32 / CCUG 1817 / JCM 2506 / NBRC 15308 / NCIMB 9376 / NCTC 10342 / NRRL B-14308 / VKM B-512 / Ford 19)</name>
    <name type="common">Bacillus megaterium</name>
    <dbReference type="NCBI Taxonomy" id="1348623"/>
    <lineage>
        <taxon>Bacteria</taxon>
        <taxon>Bacillati</taxon>
        <taxon>Bacillota</taxon>
        <taxon>Bacilli</taxon>
        <taxon>Bacillales</taxon>
        <taxon>Bacillaceae</taxon>
        <taxon>Priestia</taxon>
    </lineage>
</organism>
<dbReference type="RefSeq" id="WP_016764319.1">
    <property type="nucleotide sequence ID" value="NZ_BCVB01000010.1"/>
</dbReference>
<dbReference type="AlphaFoldDB" id="A0A0B6AIV1"/>
<dbReference type="PANTHER" id="PTHR37291">
    <property type="entry name" value="5-METHYLCYTOSINE-SPECIFIC RESTRICTION ENZYME B"/>
    <property type="match status" value="1"/>
</dbReference>
<name>A0A0B6AIV1_PRIM2</name>
<dbReference type="PANTHER" id="PTHR37291:SF1">
    <property type="entry name" value="TYPE IV METHYL-DIRECTED RESTRICTION ENZYME ECOKMCRB SUBUNIT"/>
    <property type="match status" value="1"/>
</dbReference>
<dbReference type="InterPro" id="IPR021961">
    <property type="entry name" value="McrB_DNA-bd"/>
</dbReference>
<dbReference type="Gene3D" id="3.40.50.300">
    <property type="entry name" value="P-loop containing nucleotide triphosphate hydrolases"/>
    <property type="match status" value="1"/>
</dbReference>
<dbReference type="Pfam" id="PF12102">
    <property type="entry name" value="MrcB_N"/>
    <property type="match status" value="1"/>
</dbReference>
<dbReference type="KEGG" id="bmeg:BG04_5017"/>
<dbReference type="InterPro" id="IPR027417">
    <property type="entry name" value="P-loop_NTPase"/>
</dbReference>
<evidence type="ECO:0000259" key="1">
    <source>
        <dbReference type="Pfam" id="PF07728"/>
    </source>
</evidence>
<evidence type="ECO:0000313" key="3">
    <source>
        <dbReference type="EMBL" id="AJI20962.1"/>
    </source>
</evidence>
<evidence type="ECO:0000313" key="4">
    <source>
        <dbReference type="Proteomes" id="UP000031829"/>
    </source>
</evidence>
<dbReference type="GO" id="GO:0016887">
    <property type="term" value="F:ATP hydrolysis activity"/>
    <property type="evidence" value="ECO:0007669"/>
    <property type="project" value="InterPro"/>
</dbReference>
<proteinExistence type="predicted"/>
<dbReference type="HOGENOM" id="CLU_011498_2_1_9"/>
<dbReference type="REBASE" id="102727">
    <property type="entry name" value="Bme15308McrB2P"/>
</dbReference>
<sequence>MSLRERLLYVAEHYKQMGGDVLVKHEIENMLTRRLPISLYRLEHINREEMRISGHHAETFPYVTLANKNIESDVMVAYLFSEDGQRIYLVMLRGDSEEGTDLKDIRFFTPEHARVLKDNHIVIGTSMEAKSFEDRVALYLPYNIADLPSNDQLQEDLHLLLSMHEQYIKTYGMSKEMMGDKDAIVHIHEYIRKSGFTYERHDIANAYFALKTKPFIVLSGMSGTGKTKLAQLLADSIGATIENGRQVLIPVRPDWHDSSDLLGYIDLRGDFRRGSFLSIMQQAIQHPAYTYVAILDEMNLARVEHYFSDILSVMESRSWSKEKIKTAPLFPGHKMFRDIYLPSNLLIIGTINMDETTHGFSQKLLDRTNTIELNKIQLDSFDFLDDRDPSQHGIQNVQIQSQYVHLKDAYVEHAELIHEVTNELLTVNEMLIEVDLQIGYRVRDEICFYLIYAVKSGMFTFDQAFDFQVLQKVLPRISGSDGYTFDLLKNLYYYCTNTLLDDEFETAVVNADGMRFPKSARKIMEMMRRFEVYGYTSFWINTVR</sequence>
<dbReference type="Gene3D" id="3.30.920.90">
    <property type="match status" value="1"/>
</dbReference>
<dbReference type="InterPro" id="IPR052934">
    <property type="entry name" value="Methyl-DNA_Rec/Restrict_Enz"/>
</dbReference>
<feature type="domain" description="ATPase dynein-related AAA" evidence="1">
    <location>
        <begin position="217"/>
        <end position="367"/>
    </location>
</feature>
<dbReference type="GO" id="GO:0005524">
    <property type="term" value="F:ATP binding"/>
    <property type="evidence" value="ECO:0007669"/>
    <property type="project" value="InterPro"/>
</dbReference>
<dbReference type="Proteomes" id="UP000031829">
    <property type="component" value="Chromosome"/>
</dbReference>
<feature type="domain" description="Type IV methyl-directed restriction enzyme EcoKMcrB subunit DNA-binding" evidence="2">
    <location>
        <begin position="10"/>
        <end position="168"/>
    </location>
</feature>
<protein>
    <submittedName>
        <fullName evidence="3">AAA domain family protein</fullName>
    </submittedName>
</protein>
<evidence type="ECO:0000259" key="2">
    <source>
        <dbReference type="Pfam" id="PF12102"/>
    </source>
</evidence>
<accession>A0A0B6AIV1</accession>
<dbReference type="InterPro" id="IPR011704">
    <property type="entry name" value="ATPase_dyneun-rel_AAA"/>
</dbReference>
<dbReference type="GeneID" id="93642985"/>
<dbReference type="Pfam" id="PF07728">
    <property type="entry name" value="AAA_5"/>
    <property type="match status" value="1"/>
</dbReference>
<gene>
    <name evidence="3" type="ORF">BG04_5017</name>
</gene>
<dbReference type="SUPFAM" id="SSF52540">
    <property type="entry name" value="P-loop containing nucleoside triphosphate hydrolases"/>
    <property type="match status" value="1"/>
</dbReference>
<reference evidence="3 4" key="1">
    <citation type="journal article" date="2015" name="Genome Announc.">
        <title>Complete genome sequences for 35 biothreat assay-relevant bacillus species.</title>
        <authorList>
            <person name="Johnson S.L."/>
            <person name="Daligault H.E."/>
            <person name="Davenport K.W."/>
            <person name="Jaissle J."/>
            <person name="Frey K.G."/>
            <person name="Ladner J.T."/>
            <person name="Broomall S.M."/>
            <person name="Bishop-Lilly K.A."/>
            <person name="Bruce D.C."/>
            <person name="Gibbons H.S."/>
            <person name="Coyne S.R."/>
            <person name="Lo C.C."/>
            <person name="Meincke L."/>
            <person name="Munk A.C."/>
            <person name="Koroleva G.I."/>
            <person name="Rosenzweig C.N."/>
            <person name="Palacios G.F."/>
            <person name="Redden C.L."/>
            <person name="Minogue T.D."/>
            <person name="Chain P.S."/>
        </authorList>
    </citation>
    <scope>NUCLEOTIDE SEQUENCE [LARGE SCALE GENOMIC DNA]</scope>
    <source>
        <strain evidence="4">ATCC 14581 / DSM 32 / JCM 2506 / NBRC 15308 / NCIMB 9376 / NCTC 10342 / NRRL B-14308 / VKM B-512</strain>
    </source>
</reference>